<proteinExistence type="predicted"/>
<evidence type="ECO:0000256" key="1">
    <source>
        <dbReference type="SAM" id="SignalP"/>
    </source>
</evidence>
<organism evidence="2 3">
    <name type="scientific">Woeseia oceani</name>
    <dbReference type="NCBI Taxonomy" id="1548547"/>
    <lineage>
        <taxon>Bacteria</taxon>
        <taxon>Pseudomonadati</taxon>
        <taxon>Pseudomonadota</taxon>
        <taxon>Gammaproteobacteria</taxon>
        <taxon>Woeseiales</taxon>
        <taxon>Woeseiaceae</taxon>
        <taxon>Woeseia</taxon>
    </lineage>
</organism>
<protein>
    <recommendedName>
        <fullName evidence="4">Gamma-glutamyltranspeptidase</fullName>
    </recommendedName>
</protein>
<dbReference type="Pfam" id="PF11839">
    <property type="entry name" value="Alanine_zipper"/>
    <property type="match status" value="1"/>
</dbReference>
<gene>
    <name evidence="2" type="ORF">BA177_07985</name>
</gene>
<dbReference type="AlphaFoldDB" id="A0A193LF44"/>
<dbReference type="Proteomes" id="UP000092695">
    <property type="component" value="Chromosome"/>
</dbReference>
<evidence type="ECO:0000313" key="2">
    <source>
        <dbReference type="EMBL" id="ANO51150.1"/>
    </source>
</evidence>
<reference evidence="2 3" key="1">
    <citation type="submission" date="2016-06" db="EMBL/GenBank/DDBJ databases">
        <title>Complete genome sequence of a deep-branching marine Gamma Proteobacterium Woeseia oceani type strain XK5.</title>
        <authorList>
            <person name="Mu D."/>
            <person name="Du Z."/>
        </authorList>
    </citation>
    <scope>NUCLEOTIDE SEQUENCE [LARGE SCALE GENOMIC DNA]</scope>
    <source>
        <strain evidence="2 3">XK5</strain>
    </source>
</reference>
<sequence>MMIKNALKVGAAVLVLGLASGCASTEGIDAVRATADAAARDAASAKSAAEAARAAADSAARAAASAQSTADRALSAANSAQSCCDANRDRLERMFQKSMSK</sequence>
<dbReference type="InterPro" id="IPR021793">
    <property type="entry name" value="Oprl"/>
</dbReference>
<name>A0A193LF44_9GAMM</name>
<feature type="signal peptide" evidence="1">
    <location>
        <begin position="1"/>
        <end position="25"/>
    </location>
</feature>
<dbReference type="EMBL" id="CP016268">
    <property type="protein sequence ID" value="ANO51150.1"/>
    <property type="molecule type" value="Genomic_DNA"/>
</dbReference>
<evidence type="ECO:0008006" key="4">
    <source>
        <dbReference type="Google" id="ProtNLM"/>
    </source>
</evidence>
<feature type="chain" id="PRO_5008260177" description="Gamma-glutamyltranspeptidase" evidence="1">
    <location>
        <begin position="26"/>
        <end position="101"/>
    </location>
</feature>
<dbReference type="PROSITE" id="PS51257">
    <property type="entry name" value="PROKAR_LIPOPROTEIN"/>
    <property type="match status" value="1"/>
</dbReference>
<keyword evidence="1" id="KW-0732">Signal</keyword>
<keyword evidence="3" id="KW-1185">Reference proteome</keyword>
<evidence type="ECO:0000313" key="3">
    <source>
        <dbReference type="Proteomes" id="UP000092695"/>
    </source>
</evidence>
<dbReference type="KEGG" id="woc:BA177_07985"/>
<dbReference type="NCBIfam" id="NF040598">
    <property type="entry name" value="Ala_zip_lipo"/>
    <property type="match status" value="1"/>
</dbReference>
<dbReference type="RefSeq" id="WP_068615181.1">
    <property type="nucleotide sequence ID" value="NZ_CP016268.1"/>
</dbReference>
<accession>A0A193LF44</accession>